<keyword evidence="2" id="KW-1185">Reference proteome</keyword>
<evidence type="ECO:0000313" key="2">
    <source>
        <dbReference type="Proteomes" id="UP001498476"/>
    </source>
</evidence>
<dbReference type="EMBL" id="JAZAVJ010000001">
    <property type="protein sequence ID" value="KAK7425132.1"/>
    <property type="molecule type" value="Genomic_DNA"/>
</dbReference>
<accession>A0ABR1HWC3</accession>
<name>A0ABR1HWC3_9HYPO</name>
<proteinExistence type="predicted"/>
<dbReference type="PANTHER" id="PTHR47785:SF3">
    <property type="entry name" value="ZN(2)-C6 FUNGAL-TYPE DOMAIN-CONTAINING PROTEIN"/>
    <property type="match status" value="1"/>
</dbReference>
<comment type="caution">
    <text evidence="1">The sequence shown here is derived from an EMBL/GenBank/DDBJ whole genome shotgun (WGS) entry which is preliminary data.</text>
</comment>
<organism evidence="1 2">
    <name type="scientific">Neonectria punicea</name>
    <dbReference type="NCBI Taxonomy" id="979145"/>
    <lineage>
        <taxon>Eukaryota</taxon>
        <taxon>Fungi</taxon>
        <taxon>Dikarya</taxon>
        <taxon>Ascomycota</taxon>
        <taxon>Pezizomycotina</taxon>
        <taxon>Sordariomycetes</taxon>
        <taxon>Hypocreomycetidae</taxon>
        <taxon>Hypocreales</taxon>
        <taxon>Nectriaceae</taxon>
        <taxon>Neonectria</taxon>
    </lineage>
</organism>
<dbReference type="InterPro" id="IPR053181">
    <property type="entry name" value="EcdB-like_regulator"/>
</dbReference>
<gene>
    <name evidence="1" type="ORF">QQX98_000046</name>
</gene>
<dbReference type="Proteomes" id="UP001498476">
    <property type="component" value="Unassembled WGS sequence"/>
</dbReference>
<sequence>MEHELRAVIHYGTELHQYERLAMPLLNSHEPEFFWLLSEIALRQIYMNALCGVGRTTRVAYAPRVARELISQLDQWYEHLHPTVKFPLGPELVLDTQKAFLRAQYYAARFQVNWSYVVQLLSMADLDIVLMNRPSCLKVLSVPLSMLYWSSARPRVFARKGI</sequence>
<protein>
    <submittedName>
        <fullName evidence="1">Uncharacterized protein</fullName>
    </submittedName>
</protein>
<reference evidence="1 2" key="1">
    <citation type="journal article" date="2025" name="Microbiol. Resour. Announc.">
        <title>Draft genome sequences for Neonectria magnoliae and Neonectria punicea, canker pathogens of Liriodendron tulipifera and Acer saccharum in West Virginia.</title>
        <authorList>
            <person name="Petronek H.M."/>
            <person name="Kasson M.T."/>
            <person name="Metheny A.M."/>
            <person name="Stauder C.M."/>
            <person name="Lovett B."/>
            <person name="Lynch S.C."/>
            <person name="Garnas J.R."/>
            <person name="Kasson L.R."/>
            <person name="Stajich J.E."/>
        </authorList>
    </citation>
    <scope>NUCLEOTIDE SEQUENCE [LARGE SCALE GENOMIC DNA]</scope>
    <source>
        <strain evidence="1 2">NRRL 64653</strain>
    </source>
</reference>
<dbReference type="PANTHER" id="PTHR47785">
    <property type="entry name" value="ZN(II)2CYS6 TRANSCRIPTION FACTOR (EUROFUNG)-RELATED-RELATED"/>
    <property type="match status" value="1"/>
</dbReference>
<evidence type="ECO:0000313" key="1">
    <source>
        <dbReference type="EMBL" id="KAK7425132.1"/>
    </source>
</evidence>